<comment type="function">
    <text evidence="16">Catalyzes the condensation reaction of fatty acid synthesis by the addition to an acyl acceptor of two carbons from malonyl-ACP. Specific for elongation from C-10 to unsaturated C-16 and C-18 fatty acids.</text>
</comment>
<keyword evidence="11" id="KW-0443">Lipid metabolism</keyword>
<evidence type="ECO:0000256" key="7">
    <source>
        <dbReference type="ARBA" id="ARBA00022640"/>
    </source>
</evidence>
<evidence type="ECO:0000256" key="13">
    <source>
        <dbReference type="ARBA" id="ARBA00023315"/>
    </source>
</evidence>
<dbReference type="InterPro" id="IPR014030">
    <property type="entry name" value="Ketoacyl_synth_N"/>
</dbReference>
<dbReference type="PANTHER" id="PTHR11712">
    <property type="entry name" value="POLYKETIDE SYNTHASE-RELATED"/>
    <property type="match status" value="1"/>
</dbReference>
<dbReference type="AlphaFoldDB" id="A0A7J0EEK7"/>
<evidence type="ECO:0000256" key="4">
    <source>
        <dbReference type="ARBA" id="ARBA00013191"/>
    </source>
</evidence>
<dbReference type="Pfam" id="PF00109">
    <property type="entry name" value="ketoacyl-synt"/>
    <property type="match status" value="1"/>
</dbReference>
<sequence length="533" mass="57917">MAELAGGFFPSLKHTTVVLHSHGSRAVNSKNRPTEAIFSSSGYHYNRRKYTMKLETLSKRDSQLFKLLIKRQSESIRLIYTRNKKLPQPGNLHKNLHKVDMDKTKDESGPWLQLPLQLRNEKKDPRKRIVITGMGLVSVLGNDVNTFYDKLLDGESGISLIDKFDASDYPVQIAGQIRDFSSEGFIDQSRYQNLDECWKFSLFAAKKALQDANLGPQVLKTLDISKMGVVVGSGAGGIKTLCNAVDALLKQDYSKILTSYYPNNLGPALLAIETGFMGPIYSISTACASANYSLYAAANHIRRGEAEVMVAGGTDAGVIPSGICGFMACKALSSRYKEPHTASRPWDKGRDGFVLSEGSGVLVLESLDHATKRGARIIAEYLGGAITCDAHHLTDPRADGSGVAACIYKGLQNAGVSPEEVNYVNAHATSTRVGDLAEVNAIKTVFKNQHEMKMNGTKAITRRAAGALEAIATVKAIATGWLHPTINQYNLEPEVTIDTIPNAKIKHNVNVAISNSFGFGGHNSVVVFAPFTP</sequence>
<dbReference type="InterPro" id="IPR000794">
    <property type="entry name" value="Beta-ketoacyl_synthase"/>
</dbReference>
<dbReference type="OrthoDB" id="5334845at2759"/>
<evidence type="ECO:0000256" key="2">
    <source>
        <dbReference type="ARBA" id="ARBA00008467"/>
    </source>
</evidence>
<evidence type="ECO:0000256" key="18">
    <source>
        <dbReference type="RuleBase" id="RU003694"/>
    </source>
</evidence>
<dbReference type="InterPro" id="IPR018201">
    <property type="entry name" value="Ketoacyl_synth_AS"/>
</dbReference>
<evidence type="ECO:0000256" key="14">
    <source>
        <dbReference type="ARBA" id="ARBA00042143"/>
    </source>
</evidence>
<evidence type="ECO:0000256" key="1">
    <source>
        <dbReference type="ARBA" id="ARBA00004229"/>
    </source>
</evidence>
<evidence type="ECO:0000256" key="6">
    <source>
        <dbReference type="ARBA" id="ARBA00022528"/>
    </source>
</evidence>
<evidence type="ECO:0000256" key="5">
    <source>
        <dbReference type="ARBA" id="ARBA00022516"/>
    </source>
</evidence>
<dbReference type="FunFam" id="3.40.47.10:FF:000027">
    <property type="entry name" value="3-oxoacyl-[acyl-carrier-protein] synthase 2"/>
    <property type="match status" value="1"/>
</dbReference>
<dbReference type="GO" id="GO:0005739">
    <property type="term" value="C:mitochondrion"/>
    <property type="evidence" value="ECO:0007669"/>
    <property type="project" value="TreeGrafter"/>
</dbReference>
<keyword evidence="21" id="KW-1185">Reference proteome</keyword>
<organism evidence="20 21">
    <name type="scientific">Actinidia rufa</name>
    <dbReference type="NCBI Taxonomy" id="165716"/>
    <lineage>
        <taxon>Eukaryota</taxon>
        <taxon>Viridiplantae</taxon>
        <taxon>Streptophyta</taxon>
        <taxon>Embryophyta</taxon>
        <taxon>Tracheophyta</taxon>
        <taxon>Spermatophyta</taxon>
        <taxon>Magnoliopsida</taxon>
        <taxon>eudicotyledons</taxon>
        <taxon>Gunneridae</taxon>
        <taxon>Pentapetalae</taxon>
        <taxon>asterids</taxon>
        <taxon>Ericales</taxon>
        <taxon>Actinidiaceae</taxon>
        <taxon>Actinidia</taxon>
    </lineage>
</organism>
<accession>A0A7J0EEK7</accession>
<comment type="subcellular location">
    <subcellularLocation>
        <location evidence="1">Plastid</location>
        <location evidence="1">Chloroplast</location>
    </subcellularLocation>
</comment>
<feature type="domain" description="Ketosynthase family 3 (KS3)" evidence="19">
    <location>
        <begin position="126"/>
        <end position="530"/>
    </location>
</feature>
<dbReference type="PROSITE" id="PS52004">
    <property type="entry name" value="KS3_2"/>
    <property type="match status" value="1"/>
</dbReference>
<evidence type="ECO:0000256" key="10">
    <source>
        <dbReference type="ARBA" id="ARBA00022946"/>
    </source>
</evidence>
<dbReference type="GO" id="GO:0004315">
    <property type="term" value="F:3-oxoacyl-[acyl-carrier-protein] synthase activity"/>
    <property type="evidence" value="ECO:0007669"/>
    <property type="project" value="UniProtKB-EC"/>
</dbReference>
<dbReference type="Proteomes" id="UP000585474">
    <property type="component" value="Unassembled WGS sequence"/>
</dbReference>
<protein>
    <recommendedName>
        <fullName evidence="17">3-oxoacyl-[acyl-carrier-protein] synthase I, chloroplastic</fullName>
        <ecNumber evidence="4">2.3.1.41</ecNumber>
    </recommendedName>
    <alternativeName>
        <fullName evidence="14">Beta-ketoacyl-ACP synthase I</fullName>
    </alternativeName>
</protein>
<dbReference type="EC" id="2.3.1.41" evidence="4"/>
<dbReference type="InterPro" id="IPR020841">
    <property type="entry name" value="PKS_Beta-ketoAc_synthase_dom"/>
</dbReference>
<comment type="subunit">
    <text evidence="3">Homodimer.</text>
</comment>
<comment type="catalytic activity">
    <reaction evidence="15">
        <text>a fatty acyl-[ACP] + malonyl-[ACP] + H(+) = a 3-oxoacyl-[ACP] + holo-[ACP] + CO2</text>
        <dbReference type="Rhea" id="RHEA:22836"/>
        <dbReference type="Rhea" id="RHEA-COMP:9623"/>
        <dbReference type="Rhea" id="RHEA-COMP:9685"/>
        <dbReference type="Rhea" id="RHEA-COMP:9916"/>
        <dbReference type="Rhea" id="RHEA-COMP:14125"/>
        <dbReference type="ChEBI" id="CHEBI:15378"/>
        <dbReference type="ChEBI" id="CHEBI:16526"/>
        <dbReference type="ChEBI" id="CHEBI:64479"/>
        <dbReference type="ChEBI" id="CHEBI:78449"/>
        <dbReference type="ChEBI" id="CHEBI:78776"/>
        <dbReference type="ChEBI" id="CHEBI:138651"/>
        <dbReference type="EC" id="2.3.1.41"/>
    </reaction>
</comment>
<gene>
    <name evidence="20" type="ORF">Acr_03g0008410</name>
</gene>
<keyword evidence="7" id="KW-0934">Plastid</keyword>
<comment type="caution">
    <text evidence="20">The sequence shown here is derived from an EMBL/GenBank/DDBJ whole genome shotgun (WGS) entry which is preliminary data.</text>
</comment>
<evidence type="ECO:0000259" key="19">
    <source>
        <dbReference type="PROSITE" id="PS52004"/>
    </source>
</evidence>
<dbReference type="PANTHER" id="PTHR11712:SF330">
    <property type="entry name" value="BETA-KETOACYL-[ACYL-CARRIER-PROTEIN] SYNTHASE I"/>
    <property type="match status" value="1"/>
</dbReference>
<evidence type="ECO:0000256" key="15">
    <source>
        <dbReference type="ARBA" id="ARBA00049541"/>
    </source>
</evidence>
<evidence type="ECO:0000256" key="8">
    <source>
        <dbReference type="ARBA" id="ARBA00022679"/>
    </source>
</evidence>
<dbReference type="SUPFAM" id="SSF53901">
    <property type="entry name" value="Thiolase-like"/>
    <property type="match status" value="2"/>
</dbReference>
<evidence type="ECO:0000256" key="3">
    <source>
        <dbReference type="ARBA" id="ARBA00011738"/>
    </source>
</evidence>
<dbReference type="NCBIfam" id="NF005589">
    <property type="entry name" value="PRK07314.1"/>
    <property type="match status" value="1"/>
</dbReference>
<keyword evidence="6" id="KW-0150">Chloroplast</keyword>
<dbReference type="Pfam" id="PF02801">
    <property type="entry name" value="Ketoacyl-synt_C"/>
    <property type="match status" value="1"/>
</dbReference>
<name>A0A7J0EEK7_9ERIC</name>
<evidence type="ECO:0000256" key="9">
    <source>
        <dbReference type="ARBA" id="ARBA00022832"/>
    </source>
</evidence>
<keyword evidence="5" id="KW-0444">Lipid biosynthesis</keyword>
<dbReference type="CDD" id="cd00834">
    <property type="entry name" value="KAS_I_II"/>
    <property type="match status" value="1"/>
</dbReference>
<dbReference type="SMART" id="SM00825">
    <property type="entry name" value="PKS_KS"/>
    <property type="match status" value="1"/>
</dbReference>
<dbReference type="Gene3D" id="3.40.47.10">
    <property type="match status" value="1"/>
</dbReference>
<evidence type="ECO:0000256" key="12">
    <source>
        <dbReference type="ARBA" id="ARBA00023160"/>
    </source>
</evidence>
<evidence type="ECO:0000313" key="20">
    <source>
        <dbReference type="EMBL" id="GFY84067.1"/>
    </source>
</evidence>
<proteinExistence type="inferred from homology"/>
<dbReference type="GO" id="GO:0009507">
    <property type="term" value="C:chloroplast"/>
    <property type="evidence" value="ECO:0007669"/>
    <property type="project" value="UniProtKB-SubCell"/>
</dbReference>
<keyword evidence="13" id="KW-0012">Acyltransferase</keyword>
<keyword evidence="8 18" id="KW-0808">Transferase</keyword>
<evidence type="ECO:0000313" key="21">
    <source>
        <dbReference type="Proteomes" id="UP000585474"/>
    </source>
</evidence>
<dbReference type="GO" id="GO:0006633">
    <property type="term" value="P:fatty acid biosynthetic process"/>
    <property type="evidence" value="ECO:0007669"/>
    <property type="project" value="UniProtKB-KW"/>
</dbReference>
<keyword evidence="12" id="KW-0275">Fatty acid biosynthesis</keyword>
<keyword evidence="10" id="KW-0809">Transit peptide</keyword>
<evidence type="ECO:0000256" key="11">
    <source>
        <dbReference type="ARBA" id="ARBA00023098"/>
    </source>
</evidence>
<evidence type="ECO:0000256" key="17">
    <source>
        <dbReference type="ARBA" id="ARBA00074204"/>
    </source>
</evidence>
<dbReference type="EMBL" id="BJWL01000003">
    <property type="protein sequence ID" value="GFY84067.1"/>
    <property type="molecule type" value="Genomic_DNA"/>
</dbReference>
<dbReference type="InterPro" id="IPR016039">
    <property type="entry name" value="Thiolase-like"/>
</dbReference>
<keyword evidence="9" id="KW-0276">Fatty acid metabolism</keyword>
<dbReference type="PROSITE" id="PS00606">
    <property type="entry name" value="KS3_1"/>
    <property type="match status" value="1"/>
</dbReference>
<evidence type="ECO:0000256" key="16">
    <source>
        <dbReference type="ARBA" id="ARBA00058711"/>
    </source>
</evidence>
<comment type="similarity">
    <text evidence="2 18">Belongs to the thiolase-like superfamily. Beta-ketoacyl-ACP synthases family.</text>
</comment>
<reference evidence="20 21" key="1">
    <citation type="submission" date="2019-07" db="EMBL/GenBank/DDBJ databases">
        <title>De Novo Assembly of kiwifruit Actinidia rufa.</title>
        <authorList>
            <person name="Sugita-Konishi S."/>
            <person name="Sato K."/>
            <person name="Mori E."/>
            <person name="Abe Y."/>
            <person name="Kisaki G."/>
            <person name="Hamano K."/>
            <person name="Suezawa K."/>
            <person name="Otani M."/>
            <person name="Fukuda T."/>
            <person name="Manabe T."/>
            <person name="Gomi K."/>
            <person name="Tabuchi M."/>
            <person name="Akimitsu K."/>
            <person name="Kataoka I."/>
        </authorList>
    </citation>
    <scope>NUCLEOTIDE SEQUENCE [LARGE SCALE GENOMIC DNA]</scope>
    <source>
        <strain evidence="21">cv. Fuchu</strain>
    </source>
</reference>
<dbReference type="InterPro" id="IPR014031">
    <property type="entry name" value="Ketoacyl_synth_C"/>
</dbReference>